<organism evidence="7 8">
    <name type="scientific">Didymodactylos carnosus</name>
    <dbReference type="NCBI Taxonomy" id="1234261"/>
    <lineage>
        <taxon>Eukaryota</taxon>
        <taxon>Metazoa</taxon>
        <taxon>Spiralia</taxon>
        <taxon>Gnathifera</taxon>
        <taxon>Rotifera</taxon>
        <taxon>Eurotatoria</taxon>
        <taxon>Bdelloidea</taxon>
        <taxon>Philodinida</taxon>
        <taxon>Philodinidae</taxon>
        <taxon>Didymodactylos</taxon>
    </lineage>
</organism>
<comment type="caution">
    <text evidence="7">The sequence shown here is derived from an EMBL/GenBank/DDBJ whole genome shotgun (WGS) entry which is preliminary data.</text>
</comment>
<dbReference type="EMBL" id="CAJOBA010005637">
    <property type="protein sequence ID" value="CAF3749932.1"/>
    <property type="molecule type" value="Genomic_DNA"/>
</dbReference>
<dbReference type="AlphaFoldDB" id="A0A8S2IHJ9"/>
<dbReference type="GO" id="GO:0035973">
    <property type="term" value="P:aggrephagy"/>
    <property type="evidence" value="ECO:0007669"/>
    <property type="project" value="TreeGrafter"/>
</dbReference>
<reference evidence="7" key="1">
    <citation type="submission" date="2021-02" db="EMBL/GenBank/DDBJ databases">
        <authorList>
            <person name="Nowell W R."/>
        </authorList>
    </citation>
    <scope>NUCLEOTIDE SEQUENCE</scope>
</reference>
<gene>
    <name evidence="6" type="ORF">OVA965_LOCUS13499</name>
    <name evidence="7" type="ORF">TMI583_LOCUS13502</name>
</gene>
<dbReference type="InterPro" id="IPR052260">
    <property type="entry name" value="Autophagy_Rcpt_SigReg"/>
</dbReference>
<evidence type="ECO:0000256" key="3">
    <source>
        <dbReference type="ARBA" id="ARBA00022833"/>
    </source>
</evidence>
<dbReference type="GO" id="GO:0008270">
    <property type="term" value="F:zinc ion binding"/>
    <property type="evidence" value="ECO:0007669"/>
    <property type="project" value="UniProtKB-KW"/>
</dbReference>
<dbReference type="CDD" id="cd05992">
    <property type="entry name" value="PB1"/>
    <property type="match status" value="1"/>
</dbReference>
<dbReference type="GO" id="GO:0044753">
    <property type="term" value="C:amphisome"/>
    <property type="evidence" value="ECO:0007669"/>
    <property type="project" value="TreeGrafter"/>
</dbReference>
<dbReference type="Proteomes" id="UP000682733">
    <property type="component" value="Unassembled WGS sequence"/>
</dbReference>
<dbReference type="PANTHER" id="PTHR15090:SF0">
    <property type="entry name" value="SEQUESTOSOME-1"/>
    <property type="match status" value="1"/>
</dbReference>
<protein>
    <recommendedName>
        <fullName evidence="5">ZZ-type domain-containing protein</fullName>
    </recommendedName>
</protein>
<keyword evidence="2 4" id="KW-0863">Zinc-finger</keyword>
<keyword evidence="1" id="KW-0479">Metal-binding</keyword>
<dbReference type="SMART" id="SM00291">
    <property type="entry name" value="ZnF_ZZ"/>
    <property type="match status" value="1"/>
</dbReference>
<dbReference type="SUPFAM" id="SSF57850">
    <property type="entry name" value="RING/U-box"/>
    <property type="match status" value="1"/>
</dbReference>
<dbReference type="InterPro" id="IPR000270">
    <property type="entry name" value="PB1_dom"/>
</dbReference>
<sequence length="299" mass="34008">YQTEMVEFKLSIVKPDSTFECRRMTLPSSSTNMLNDIKAKLYEFYPQLANMNIKFDYEDDQGDLVTISSGSELESVLKQHPHTHLFRIICTFIWVPPQQEPPIRHIGVICDGCDQTPLVGIRYKCLQCYDYDLCEKCSDQKLIHQHHVLAKLRKPSQVEVVRKLRTPCLYNNKGQQQSSCVTHQQSASPVPPVQLISNSPTDPVKNDYYNKQPMATVVLLNNEGKIQVVNPLPQVVIDKKQSPAAPVAVVEQETKKKNDVADTIDGVDIEIIDRDAFEKDFIQLNANDLHDHDDMVCSI</sequence>
<dbReference type="GO" id="GO:0070530">
    <property type="term" value="F:K63-linked polyubiquitin modification-dependent protein binding"/>
    <property type="evidence" value="ECO:0007669"/>
    <property type="project" value="TreeGrafter"/>
</dbReference>
<dbReference type="GO" id="GO:0000423">
    <property type="term" value="P:mitophagy"/>
    <property type="evidence" value="ECO:0007669"/>
    <property type="project" value="TreeGrafter"/>
</dbReference>
<accession>A0A8S2IHJ9</accession>
<proteinExistence type="predicted"/>
<evidence type="ECO:0000313" key="6">
    <source>
        <dbReference type="EMBL" id="CAF0979276.1"/>
    </source>
</evidence>
<dbReference type="PROSITE" id="PS50135">
    <property type="entry name" value="ZF_ZZ_2"/>
    <property type="match status" value="1"/>
</dbReference>
<dbReference type="GO" id="GO:0016235">
    <property type="term" value="C:aggresome"/>
    <property type="evidence" value="ECO:0007669"/>
    <property type="project" value="TreeGrafter"/>
</dbReference>
<name>A0A8S2IHJ9_9BILA</name>
<dbReference type="Pfam" id="PF00564">
    <property type="entry name" value="PB1"/>
    <property type="match status" value="1"/>
</dbReference>
<dbReference type="InterPro" id="IPR043145">
    <property type="entry name" value="Znf_ZZ_sf"/>
</dbReference>
<feature type="domain" description="ZZ-type" evidence="5">
    <location>
        <begin position="105"/>
        <end position="159"/>
    </location>
</feature>
<evidence type="ECO:0000313" key="7">
    <source>
        <dbReference type="EMBL" id="CAF3749932.1"/>
    </source>
</evidence>
<dbReference type="Gene3D" id="3.30.60.90">
    <property type="match status" value="1"/>
</dbReference>
<feature type="non-terminal residue" evidence="7">
    <location>
        <position position="1"/>
    </location>
</feature>
<dbReference type="SUPFAM" id="SSF54277">
    <property type="entry name" value="CAD &amp; PB1 domains"/>
    <property type="match status" value="1"/>
</dbReference>
<dbReference type="PROSITE" id="PS01357">
    <property type="entry name" value="ZF_ZZ_1"/>
    <property type="match status" value="1"/>
</dbReference>
<dbReference type="CDD" id="cd02340">
    <property type="entry name" value="ZZ_NBR1_like"/>
    <property type="match status" value="1"/>
</dbReference>
<dbReference type="PANTHER" id="PTHR15090">
    <property type="entry name" value="SEQUESTOSOME 1-RELATED"/>
    <property type="match status" value="1"/>
</dbReference>
<evidence type="ECO:0000256" key="1">
    <source>
        <dbReference type="ARBA" id="ARBA00022723"/>
    </source>
</evidence>
<dbReference type="Proteomes" id="UP000677228">
    <property type="component" value="Unassembled WGS sequence"/>
</dbReference>
<keyword evidence="3" id="KW-0862">Zinc</keyword>
<dbReference type="GO" id="GO:0007032">
    <property type="term" value="P:endosome organization"/>
    <property type="evidence" value="ECO:0007669"/>
    <property type="project" value="TreeGrafter"/>
</dbReference>
<dbReference type="Pfam" id="PF00569">
    <property type="entry name" value="ZZ"/>
    <property type="match status" value="1"/>
</dbReference>
<dbReference type="Gene3D" id="3.10.20.90">
    <property type="entry name" value="Phosphatidylinositol 3-kinase Catalytic Subunit, Chain A, domain 1"/>
    <property type="match status" value="1"/>
</dbReference>
<evidence type="ECO:0000256" key="4">
    <source>
        <dbReference type="PROSITE-ProRule" id="PRU00228"/>
    </source>
</evidence>
<evidence type="ECO:0000313" key="8">
    <source>
        <dbReference type="Proteomes" id="UP000682733"/>
    </source>
</evidence>
<dbReference type="EMBL" id="CAJNOK010005631">
    <property type="protein sequence ID" value="CAF0979276.1"/>
    <property type="molecule type" value="Genomic_DNA"/>
</dbReference>
<evidence type="ECO:0000259" key="5">
    <source>
        <dbReference type="PROSITE" id="PS50135"/>
    </source>
</evidence>
<evidence type="ECO:0000256" key="2">
    <source>
        <dbReference type="ARBA" id="ARBA00022771"/>
    </source>
</evidence>
<dbReference type="InterPro" id="IPR000433">
    <property type="entry name" value="Znf_ZZ"/>
</dbReference>
<dbReference type="GO" id="GO:0005080">
    <property type="term" value="F:protein kinase C binding"/>
    <property type="evidence" value="ECO:0007669"/>
    <property type="project" value="TreeGrafter"/>
</dbReference>